<organism evidence="1 2">
    <name type="scientific">Peronospora matthiolae</name>
    <dbReference type="NCBI Taxonomy" id="2874970"/>
    <lineage>
        <taxon>Eukaryota</taxon>
        <taxon>Sar</taxon>
        <taxon>Stramenopiles</taxon>
        <taxon>Oomycota</taxon>
        <taxon>Peronosporomycetes</taxon>
        <taxon>Peronosporales</taxon>
        <taxon>Peronosporaceae</taxon>
        <taxon>Peronospora</taxon>
    </lineage>
</organism>
<dbReference type="Proteomes" id="UP001162060">
    <property type="component" value="Unassembled WGS sequence"/>
</dbReference>
<comment type="caution">
    <text evidence="1">The sequence shown here is derived from an EMBL/GenBank/DDBJ whole genome shotgun (WGS) entry which is preliminary data.</text>
</comment>
<protein>
    <submittedName>
        <fullName evidence="1">Uncharacterized protein</fullName>
    </submittedName>
</protein>
<evidence type="ECO:0000313" key="1">
    <source>
        <dbReference type="EMBL" id="CAK7930267.1"/>
    </source>
</evidence>
<dbReference type="AlphaFoldDB" id="A0AAV1U8Q9"/>
<reference evidence="1" key="1">
    <citation type="submission" date="2024-01" db="EMBL/GenBank/DDBJ databases">
        <authorList>
            <person name="Webb A."/>
        </authorList>
    </citation>
    <scope>NUCLEOTIDE SEQUENCE</scope>
    <source>
        <strain evidence="1">Pm1</strain>
    </source>
</reference>
<name>A0AAV1U8Q9_9STRA</name>
<evidence type="ECO:0000313" key="2">
    <source>
        <dbReference type="Proteomes" id="UP001162060"/>
    </source>
</evidence>
<accession>A0AAV1U8Q9</accession>
<sequence length="239" mass="27309">MFHLLLDRYLPQSSGFPLIKFGSSPLSSNLAPPTKLRVLKVDVFGETSIDSEGSVSMTCSPQDAENTVLPPAEYDRLAPTWGPRAEWLFGYRDRVPWSHSQVHPWSARRLSLTSVAELDLDALFEHLTRPAGYIFPAPTAPRSKVAPPESEWILRLVTSAQVLALFHQEPWNQYHSHVIPVLFHATGWFAELASAYRDFKTRHLQALWEATHAIYLPAEQRDRDPELAQIYQQRQQRRS</sequence>
<gene>
    <name evidence="1" type="ORF">PM001_LOCUS15417</name>
</gene>
<proteinExistence type="predicted"/>
<dbReference type="EMBL" id="CAKLBY020000165">
    <property type="protein sequence ID" value="CAK7930267.1"/>
    <property type="molecule type" value="Genomic_DNA"/>
</dbReference>